<accession>A0A7Y2P0W5</accession>
<comment type="caution">
    <text evidence="1">The sequence shown here is derived from an EMBL/GenBank/DDBJ whole genome shotgun (WGS) entry which is preliminary data.</text>
</comment>
<sequence length="75" mass="8539">MLPGLIDCHTHAFRHVELPVLFGVTTQIDMFTDVGMMKKVKQEMAQGGSHHHADLFLPGRWSPLRTDMAPPWDKE</sequence>
<dbReference type="Proteomes" id="UP000533905">
    <property type="component" value="Unassembled WGS sequence"/>
</dbReference>
<dbReference type="EMBL" id="JABAIV010000006">
    <property type="protein sequence ID" value="NNG24594.1"/>
    <property type="molecule type" value="Genomic_DNA"/>
</dbReference>
<organism evidence="1 2">
    <name type="scientific">Telluria aromaticivorans</name>
    <dbReference type="NCBI Taxonomy" id="2725995"/>
    <lineage>
        <taxon>Bacteria</taxon>
        <taxon>Pseudomonadati</taxon>
        <taxon>Pseudomonadota</taxon>
        <taxon>Betaproteobacteria</taxon>
        <taxon>Burkholderiales</taxon>
        <taxon>Oxalobacteraceae</taxon>
        <taxon>Telluria group</taxon>
        <taxon>Telluria</taxon>
    </lineage>
</organism>
<name>A0A7Y2P0W5_9BURK</name>
<evidence type="ECO:0000313" key="1">
    <source>
        <dbReference type="EMBL" id="NNG24594.1"/>
    </source>
</evidence>
<gene>
    <name evidence="1" type="ORF">HGB41_16500</name>
</gene>
<evidence type="ECO:0000313" key="2">
    <source>
        <dbReference type="Proteomes" id="UP000533905"/>
    </source>
</evidence>
<protein>
    <recommendedName>
        <fullName evidence="3">Amidohydrolase-related domain-containing protein</fullName>
    </recommendedName>
</protein>
<proteinExistence type="predicted"/>
<evidence type="ECO:0008006" key="3">
    <source>
        <dbReference type="Google" id="ProtNLM"/>
    </source>
</evidence>
<dbReference type="RefSeq" id="WP_171086416.1">
    <property type="nucleotide sequence ID" value="NZ_JABAIV010000006.1"/>
</dbReference>
<keyword evidence="2" id="KW-1185">Reference proteome</keyword>
<dbReference type="InterPro" id="IPR032466">
    <property type="entry name" value="Metal_Hydrolase"/>
</dbReference>
<reference evidence="1 2" key="1">
    <citation type="submission" date="2020-04" db="EMBL/GenBank/DDBJ databases">
        <title>Massilia sp. nov., a cold adapted bacteria isolated from Arctic soil.</title>
        <authorList>
            <person name="Son J."/>
            <person name="Ka J.-O."/>
        </authorList>
    </citation>
    <scope>NUCLEOTIDE SEQUENCE [LARGE SCALE GENOMIC DNA]</scope>
    <source>
        <strain evidence="1 2">ML15P13</strain>
    </source>
</reference>
<dbReference type="SUPFAM" id="SSF51556">
    <property type="entry name" value="Metallo-dependent hydrolases"/>
    <property type="match status" value="1"/>
</dbReference>
<dbReference type="AlphaFoldDB" id="A0A7Y2P0W5"/>